<accession>A0A834FGL5</accession>
<keyword evidence="6" id="KW-0862">Zinc</keyword>
<keyword evidence="7" id="KW-0832">Ubl conjugation</keyword>
<dbReference type="PANTHER" id="PTHR13483:SF3">
    <property type="entry name" value="BOX C_D SNORNA PROTEIN 1"/>
    <property type="match status" value="1"/>
</dbReference>
<evidence type="ECO:0000256" key="1">
    <source>
        <dbReference type="ARBA" id="ARBA00022499"/>
    </source>
</evidence>
<proteinExistence type="inferred from homology"/>
<dbReference type="InterPro" id="IPR057721">
    <property type="entry name" value="BCD1_alpha/beta"/>
</dbReference>
<dbReference type="GO" id="GO:0005634">
    <property type="term" value="C:nucleus"/>
    <property type="evidence" value="ECO:0007669"/>
    <property type="project" value="TreeGrafter"/>
</dbReference>
<evidence type="ECO:0000256" key="5">
    <source>
        <dbReference type="ARBA" id="ARBA00022771"/>
    </source>
</evidence>
<dbReference type="FunFam" id="3.30.60.190:FF:000001">
    <property type="entry name" value="box C/D snoRNA protein 1"/>
    <property type="match status" value="1"/>
</dbReference>
<dbReference type="GO" id="GO:0048254">
    <property type="term" value="P:snoRNA localization"/>
    <property type="evidence" value="ECO:0007669"/>
    <property type="project" value="TreeGrafter"/>
</dbReference>
<reference evidence="16" key="1">
    <citation type="journal article" name="BMC Genomics">
        <title>Long-read sequencing and de novo genome assembly of marine medaka (Oryzias melastigma).</title>
        <authorList>
            <person name="Liang P."/>
            <person name="Saqib H.S.A."/>
            <person name="Ni X."/>
            <person name="Shen Y."/>
        </authorList>
    </citation>
    <scope>NUCLEOTIDE SEQUENCE</scope>
    <source>
        <strain evidence="16">Bigg-433</strain>
    </source>
</reference>
<sequence length="387" mass="43833">MYASFCRETPQMSSLESQAERSSLEEEQKTIQSKISLSDCGVCGSGKAKYRCPACLTHSCSLLCVKKHKEDSGCSGVRNKTAFVALSHFDEMTLLSDYRFLEDTGRFSDGASRDGLVRAPRTTFKIKLLAAQARKMNITLRFLPLTFTKRRENSTVFNPRDQMFLWHLKLMFPQSSSEFSQRRVPDGHTLKQILTAYIHPTESDPVFCQKLKMYVNASSDDVKVFMKAEGRKANSVRYHELDTEKSLKDNLRFKMLIEYPVLHVVLRDHWKDYPLKGPAEPVSACAGFATKNVGIDRQKWAVDHISPPSVQTGTNLQTAAEEISPETEPPLEKRAKIGVEEEEQEEGEILDSSDEEEKVERCPDENVPLENNTSVNDVKNMQHGVDQ</sequence>
<gene>
    <name evidence="16" type="ORF">FQA47_004113</name>
</gene>
<dbReference type="Gene3D" id="3.30.60.190">
    <property type="match status" value="1"/>
</dbReference>
<dbReference type="PANTHER" id="PTHR13483">
    <property type="entry name" value="BOX C_D SNORNA PROTEIN 1-RELATED"/>
    <property type="match status" value="1"/>
</dbReference>
<keyword evidence="3" id="KW-0597">Phosphoprotein</keyword>
<evidence type="ECO:0000256" key="13">
    <source>
        <dbReference type="PROSITE-ProRule" id="PRU00453"/>
    </source>
</evidence>
<dbReference type="GO" id="GO:0070761">
    <property type="term" value="C:pre-snoRNP complex"/>
    <property type="evidence" value="ECO:0007669"/>
    <property type="project" value="TreeGrafter"/>
</dbReference>
<dbReference type="InterPro" id="IPR051639">
    <property type="entry name" value="BCD1"/>
</dbReference>
<keyword evidence="2" id="KW-0690">Ribosome biogenesis</keyword>
<dbReference type="Pfam" id="PF04438">
    <property type="entry name" value="zf-HIT"/>
    <property type="match status" value="1"/>
</dbReference>
<comment type="subunit">
    <text evidence="10">Interacts with FBL, SNU13, NOP58, NUFIP1, RUVBL1, RUVBL2 and TAF9. Interacts (via HIT-type zinc finger) with the RUVBL1/RUVBL2 complex in the presence of ADP.</text>
</comment>
<evidence type="ECO:0000256" key="9">
    <source>
        <dbReference type="ARBA" id="ARBA00049654"/>
    </source>
</evidence>
<dbReference type="Proteomes" id="UP000646548">
    <property type="component" value="Unassembled WGS sequence"/>
</dbReference>
<feature type="compositionally biased region" description="Acidic residues" evidence="14">
    <location>
        <begin position="340"/>
        <end position="357"/>
    </location>
</feature>
<dbReference type="CDD" id="cd23023">
    <property type="entry name" value="zf-HIT_BCD1"/>
    <property type="match status" value="1"/>
</dbReference>
<dbReference type="GO" id="GO:0000463">
    <property type="term" value="P:maturation of LSU-rRNA from tricistronic rRNA transcript (SSU-rRNA, 5.8S rRNA, LSU-rRNA)"/>
    <property type="evidence" value="ECO:0007669"/>
    <property type="project" value="TreeGrafter"/>
</dbReference>
<dbReference type="SUPFAM" id="SSF144232">
    <property type="entry name" value="HIT/MYND zinc finger-like"/>
    <property type="match status" value="1"/>
</dbReference>
<dbReference type="PROSITE" id="PS51083">
    <property type="entry name" value="ZF_HIT"/>
    <property type="match status" value="1"/>
</dbReference>
<evidence type="ECO:0000256" key="8">
    <source>
        <dbReference type="ARBA" id="ARBA00049598"/>
    </source>
</evidence>
<feature type="region of interest" description="Disordered" evidence="14">
    <location>
        <begin position="320"/>
        <end position="387"/>
    </location>
</feature>
<evidence type="ECO:0000256" key="6">
    <source>
        <dbReference type="ARBA" id="ARBA00022833"/>
    </source>
</evidence>
<dbReference type="InterPro" id="IPR007529">
    <property type="entry name" value="Znf_HIT"/>
</dbReference>
<evidence type="ECO:0000256" key="10">
    <source>
        <dbReference type="ARBA" id="ARBA00061949"/>
    </source>
</evidence>
<feature type="compositionally biased region" description="Basic and acidic residues" evidence="14">
    <location>
        <begin position="330"/>
        <end position="339"/>
    </location>
</feature>
<evidence type="ECO:0000256" key="12">
    <source>
        <dbReference type="ARBA" id="ARBA00077531"/>
    </source>
</evidence>
<keyword evidence="4" id="KW-0479">Metal-binding</keyword>
<feature type="compositionally biased region" description="Polar residues" evidence="14">
    <location>
        <begin position="369"/>
        <end position="379"/>
    </location>
</feature>
<keyword evidence="1" id="KW-1017">Isopeptide bond</keyword>
<evidence type="ECO:0000256" key="4">
    <source>
        <dbReference type="ARBA" id="ARBA00022723"/>
    </source>
</evidence>
<dbReference type="GO" id="GO:0000492">
    <property type="term" value="P:box C/D snoRNP assembly"/>
    <property type="evidence" value="ECO:0007669"/>
    <property type="project" value="TreeGrafter"/>
</dbReference>
<dbReference type="Pfam" id="PF25790">
    <property type="entry name" value="BCD1"/>
    <property type="match status" value="1"/>
</dbReference>
<organism evidence="16 17">
    <name type="scientific">Oryzias melastigma</name>
    <name type="common">Marine medaka</name>
    <dbReference type="NCBI Taxonomy" id="30732"/>
    <lineage>
        <taxon>Eukaryota</taxon>
        <taxon>Metazoa</taxon>
        <taxon>Chordata</taxon>
        <taxon>Craniata</taxon>
        <taxon>Vertebrata</taxon>
        <taxon>Euteleostomi</taxon>
        <taxon>Actinopterygii</taxon>
        <taxon>Neopterygii</taxon>
        <taxon>Teleostei</taxon>
        <taxon>Neoteleostei</taxon>
        <taxon>Acanthomorphata</taxon>
        <taxon>Ovalentaria</taxon>
        <taxon>Atherinomorphae</taxon>
        <taxon>Beloniformes</taxon>
        <taxon>Adrianichthyidae</taxon>
        <taxon>Oryziinae</taxon>
        <taxon>Oryzias</taxon>
    </lineage>
</organism>
<evidence type="ECO:0000313" key="17">
    <source>
        <dbReference type="Proteomes" id="UP000646548"/>
    </source>
</evidence>
<evidence type="ECO:0000256" key="2">
    <source>
        <dbReference type="ARBA" id="ARBA00022517"/>
    </source>
</evidence>
<comment type="function">
    <text evidence="8">Required for box C/D snoRNAs accumulation involved in snoRNA processing, snoRNA transport to the nucleolus and ribosome biogenesis.</text>
</comment>
<feature type="domain" description="HIT-type" evidence="15">
    <location>
        <begin position="40"/>
        <end position="74"/>
    </location>
</feature>
<evidence type="ECO:0000313" key="16">
    <source>
        <dbReference type="EMBL" id="KAF6733412.1"/>
    </source>
</evidence>
<evidence type="ECO:0000259" key="15">
    <source>
        <dbReference type="PROSITE" id="PS51083"/>
    </source>
</evidence>
<evidence type="ECO:0000256" key="11">
    <source>
        <dbReference type="ARBA" id="ARBA00068630"/>
    </source>
</evidence>
<evidence type="ECO:0000256" key="3">
    <source>
        <dbReference type="ARBA" id="ARBA00022553"/>
    </source>
</evidence>
<dbReference type="GO" id="GO:0008270">
    <property type="term" value="F:zinc ion binding"/>
    <property type="evidence" value="ECO:0007669"/>
    <property type="project" value="UniProtKB-UniRule"/>
</dbReference>
<protein>
    <recommendedName>
        <fullName evidence="11">Box C/D snoRNA protein 1</fullName>
    </recommendedName>
    <alternativeName>
        <fullName evidence="12">Zinc finger HIT domain-containing protein 6</fullName>
    </alternativeName>
</protein>
<comment type="similarity">
    <text evidence="9">Belongs to the BCD1 family.</text>
</comment>
<dbReference type="EMBL" id="WKFB01000158">
    <property type="protein sequence ID" value="KAF6733412.1"/>
    <property type="molecule type" value="Genomic_DNA"/>
</dbReference>
<name>A0A834FGL5_ORYME</name>
<keyword evidence="5 13" id="KW-0863">Zinc-finger</keyword>
<evidence type="ECO:0000256" key="14">
    <source>
        <dbReference type="SAM" id="MobiDB-lite"/>
    </source>
</evidence>
<evidence type="ECO:0000256" key="7">
    <source>
        <dbReference type="ARBA" id="ARBA00022843"/>
    </source>
</evidence>
<comment type="caution">
    <text evidence="16">The sequence shown here is derived from an EMBL/GenBank/DDBJ whole genome shotgun (WGS) entry which is preliminary data.</text>
</comment>
<dbReference type="AlphaFoldDB" id="A0A834FGL5"/>